<dbReference type="AlphaFoldDB" id="A0A0M4JSY3"/>
<dbReference type="STRING" id="362837.SCANT_v1c06650"/>
<proteinExistence type="predicted"/>
<feature type="transmembrane region" description="Helical" evidence="1">
    <location>
        <begin position="180"/>
        <end position="208"/>
    </location>
</feature>
<dbReference type="EMBL" id="CP012622">
    <property type="protein sequence ID" value="ALD66571.1"/>
    <property type="molecule type" value="Genomic_DNA"/>
</dbReference>
<feature type="transmembrane region" description="Helical" evidence="1">
    <location>
        <begin position="152"/>
        <end position="174"/>
    </location>
</feature>
<keyword evidence="1" id="KW-0472">Membrane</keyword>
<evidence type="ECO:0000313" key="2">
    <source>
        <dbReference type="EMBL" id="ALD66571.1"/>
    </source>
</evidence>
<reference evidence="2 3" key="1">
    <citation type="journal article" date="2015" name="Genome Announc.">
        <title>Complete Genome Sequence of Spiroplasma cantharicola CC-1T (DSM 21588), a Bacterium Isolated from Soldier Beetle (Cantharis carolinus).</title>
        <authorList>
            <person name="Lo W.S."/>
            <person name="Liu P.Y."/>
            <person name="Kuo C.H."/>
        </authorList>
    </citation>
    <scope>NUCLEOTIDE SEQUENCE [LARGE SCALE GENOMIC DNA]</scope>
    <source>
        <strain evidence="2 3">CC-1</strain>
    </source>
</reference>
<sequence length="251" mass="29585">MKLIDLFSIKRGTVLNRSEHFLSDCKNCSSNNFKQISVFPNNMRDFCKEIPREVFIKENDILVYLNYPYTLILAKKEDSEKIISSNYLILRSINKVNNKKAIQIIKEGIITNKDRVKKEIIKIDEFNDYNLRDYEYLMITSKVSLDKKLTSLLKIIIVNFAMLMLWILFTSVLARLIQGTIIYTFVIISICLTITIGIEIILFLTLYFTNKNRVRISKTSKRLIKLQELYKNELISLEEYQKQRQDILNSI</sequence>
<evidence type="ECO:0008006" key="4">
    <source>
        <dbReference type="Google" id="ProtNLM"/>
    </source>
</evidence>
<keyword evidence="1" id="KW-0812">Transmembrane</keyword>
<protein>
    <recommendedName>
        <fullName evidence="4">SHOCT domain-containing protein</fullName>
    </recommendedName>
</protein>
<evidence type="ECO:0000256" key="1">
    <source>
        <dbReference type="SAM" id="Phobius"/>
    </source>
</evidence>
<dbReference type="RefSeq" id="WP_053946324.1">
    <property type="nucleotide sequence ID" value="NZ_CP012622.1"/>
</dbReference>
<keyword evidence="1" id="KW-1133">Transmembrane helix</keyword>
<organism evidence="2 3">
    <name type="scientific">Spiroplasma cantharicola</name>
    <dbReference type="NCBI Taxonomy" id="362837"/>
    <lineage>
        <taxon>Bacteria</taxon>
        <taxon>Bacillati</taxon>
        <taxon>Mycoplasmatota</taxon>
        <taxon>Mollicutes</taxon>
        <taxon>Entomoplasmatales</taxon>
        <taxon>Spiroplasmataceae</taxon>
        <taxon>Spiroplasma</taxon>
    </lineage>
</organism>
<dbReference type="Proteomes" id="UP000063919">
    <property type="component" value="Chromosome"/>
</dbReference>
<dbReference type="PATRIC" id="fig|362837.3.peg.681"/>
<gene>
    <name evidence="2" type="ORF">SCANT_v1c06650</name>
</gene>
<name>A0A0M4JSY3_9MOLU</name>
<dbReference type="KEGG" id="scj:SCANT_v1c06650"/>
<evidence type="ECO:0000313" key="3">
    <source>
        <dbReference type="Proteomes" id="UP000063919"/>
    </source>
</evidence>
<accession>A0A0M4JSY3</accession>
<keyword evidence="3" id="KW-1185">Reference proteome</keyword>
<dbReference type="OrthoDB" id="390368at2"/>